<dbReference type="InterPro" id="IPR018136">
    <property type="entry name" value="Aconitase_4Fe-4S_BS"/>
</dbReference>
<comment type="cofactor">
    <cofactor evidence="6">
        <name>[4Fe-4S] cluster</name>
        <dbReference type="ChEBI" id="CHEBI:49883"/>
    </cofactor>
    <text evidence="6">Binds 1 [4Fe-4S] cluster per subunit.</text>
</comment>
<dbReference type="NCBIfam" id="TIGR02083">
    <property type="entry name" value="LEU2"/>
    <property type="match status" value="1"/>
</dbReference>
<comment type="subunit">
    <text evidence="6">Heterodimer of LeuC and LeuD.</text>
</comment>
<keyword evidence="4 6" id="KW-0411">Iron-sulfur</keyword>
<evidence type="ECO:0000313" key="9">
    <source>
        <dbReference type="Proteomes" id="UP000052020"/>
    </source>
</evidence>
<evidence type="ECO:0000313" key="8">
    <source>
        <dbReference type="EMBL" id="KPJ64542.1"/>
    </source>
</evidence>
<dbReference type="PRINTS" id="PR00415">
    <property type="entry name" value="ACONITASE"/>
</dbReference>
<evidence type="ECO:0000256" key="6">
    <source>
        <dbReference type="HAMAP-Rule" id="MF_01027"/>
    </source>
</evidence>
<keyword evidence="6" id="KW-0432">Leucine biosynthesis</keyword>
<dbReference type="UniPathway" id="UPA00048">
    <property type="reaction ID" value="UER00071"/>
</dbReference>
<feature type="domain" description="Aconitase/3-isopropylmalate dehydratase large subunit alpha/beta/alpha" evidence="7">
    <location>
        <begin position="7"/>
        <end position="286"/>
    </location>
</feature>
<reference evidence="8 9" key="1">
    <citation type="journal article" date="2015" name="Microbiome">
        <title>Genomic resolution of linkages in carbon, nitrogen, and sulfur cycling among widespread estuary sediment bacteria.</title>
        <authorList>
            <person name="Baker B.J."/>
            <person name="Lazar C.S."/>
            <person name="Teske A.P."/>
            <person name="Dick G.J."/>
        </authorList>
    </citation>
    <scope>NUCLEOTIDE SEQUENCE [LARGE SCALE GENOMIC DNA]</scope>
    <source>
        <strain evidence="8">DG_56</strain>
    </source>
</reference>
<dbReference type="PATRIC" id="fig|1704032.3.peg.1222"/>
<dbReference type="InterPro" id="IPR033941">
    <property type="entry name" value="IPMI_cat"/>
</dbReference>
<sequence length="421" mass="44952">MGQTITQKILAAHAGRDQVRPGEFIIVRPDFLVANDITAPLAIKECDRMGAERVFDPDRIALVPDHYVPNRDIRSAQQAKAMRDFARAQNIKYYFEVGHMGIEHALVPDQGLVGPGDVVIGADSHTCTYGAVGAFSTGVGSTDFAAAMALGEIWLMVPESIKFELTGTLDTWVSGKDLILHIIGLIGVDGARYKAMEFAGEVIAALPMADRFTMCNMAIEAGGKSGIIAPDQTTLAYVDARAQRPYQLYASDPDAEYTEVRQIDCSKVEPTVAVPHLPENAKPVSEVRDVAIDQAVIGSCTNGRIEDLRIAAGILKGRQVDPRVRLIVIPATQEVYLQAVREGLVETFVDAGGAVSTPTCGPCLGGHMGVLAEGERAIATTNRNFVGRMGHPKSEVYLASPAVAAASAVLGRIASPKELCS</sequence>
<evidence type="ECO:0000259" key="7">
    <source>
        <dbReference type="Pfam" id="PF00330"/>
    </source>
</evidence>
<feature type="binding site" evidence="6">
    <location>
        <position position="300"/>
    </location>
    <ligand>
        <name>[4Fe-4S] cluster</name>
        <dbReference type="ChEBI" id="CHEBI:49883"/>
    </ligand>
</feature>
<accession>A0A0S7XQ03</accession>
<dbReference type="GO" id="GO:0046872">
    <property type="term" value="F:metal ion binding"/>
    <property type="evidence" value="ECO:0007669"/>
    <property type="project" value="UniProtKB-KW"/>
</dbReference>
<organism evidence="8 9">
    <name type="scientific">candidate division KD3-62 bacterium DG_56</name>
    <dbReference type="NCBI Taxonomy" id="1704032"/>
    <lineage>
        <taxon>Bacteria</taxon>
        <taxon>candidate division KD3-62</taxon>
    </lineage>
</organism>
<dbReference type="PROSITE" id="PS01244">
    <property type="entry name" value="ACONITASE_2"/>
    <property type="match status" value="1"/>
</dbReference>
<dbReference type="PANTHER" id="PTHR43822:SF16">
    <property type="entry name" value="3-ISOPROPYLMALATE DEHYDRATASE LARGE SUBUNIT 2"/>
    <property type="match status" value="1"/>
</dbReference>
<keyword evidence="1 6" id="KW-0004">4Fe-4S</keyword>
<dbReference type="NCBIfam" id="TIGR02086">
    <property type="entry name" value="IPMI_arch"/>
    <property type="match status" value="1"/>
</dbReference>
<feature type="binding site" evidence="6">
    <location>
        <position position="363"/>
    </location>
    <ligand>
        <name>[4Fe-4S] cluster</name>
        <dbReference type="ChEBI" id="CHEBI:49883"/>
    </ligand>
</feature>
<dbReference type="PANTHER" id="PTHR43822">
    <property type="entry name" value="HOMOACONITASE, MITOCHONDRIAL-RELATED"/>
    <property type="match status" value="1"/>
</dbReference>
<proteinExistence type="inferred from homology"/>
<dbReference type="InterPro" id="IPR050067">
    <property type="entry name" value="IPM_dehydratase_rel_enz"/>
</dbReference>
<dbReference type="Gene3D" id="3.30.499.10">
    <property type="entry name" value="Aconitase, domain 3"/>
    <property type="match status" value="2"/>
</dbReference>
<protein>
    <recommendedName>
        <fullName evidence="6">3-isopropylmalate dehydratase large subunit</fullName>
        <ecNumber evidence="6">4.2.1.33</ecNumber>
    </recommendedName>
    <alternativeName>
        <fullName evidence="6">Alpha-IPM isomerase</fullName>
        <shortName evidence="6">IPMI</shortName>
    </alternativeName>
    <alternativeName>
        <fullName evidence="6">Isopropylmalate isomerase</fullName>
    </alternativeName>
</protein>
<dbReference type="GO" id="GO:0009098">
    <property type="term" value="P:L-leucine biosynthetic process"/>
    <property type="evidence" value="ECO:0007669"/>
    <property type="project" value="UniProtKB-UniRule"/>
</dbReference>
<keyword evidence="6" id="KW-0100">Branched-chain amino acid biosynthesis</keyword>
<keyword evidence="2 6" id="KW-0479">Metal-binding</keyword>
<dbReference type="EC" id="4.2.1.33" evidence="6"/>
<gene>
    <name evidence="6" type="primary">leuC</name>
    <name evidence="8" type="ORF">AMK68_01435</name>
</gene>
<comment type="pathway">
    <text evidence="6">Amino-acid biosynthesis; L-leucine biosynthesis; L-leucine from 3-methyl-2-oxobutanoate: step 2/4.</text>
</comment>
<evidence type="ECO:0000256" key="5">
    <source>
        <dbReference type="ARBA" id="ARBA00023239"/>
    </source>
</evidence>
<dbReference type="SUPFAM" id="SSF53732">
    <property type="entry name" value="Aconitase iron-sulfur domain"/>
    <property type="match status" value="1"/>
</dbReference>
<dbReference type="InterPro" id="IPR001030">
    <property type="entry name" value="Acoase/IPM_deHydtase_lsu_aba"/>
</dbReference>
<keyword evidence="6" id="KW-0028">Amino-acid biosynthesis</keyword>
<dbReference type="EMBL" id="LIZY01000022">
    <property type="protein sequence ID" value="KPJ64542.1"/>
    <property type="molecule type" value="Genomic_DNA"/>
</dbReference>
<evidence type="ECO:0000256" key="1">
    <source>
        <dbReference type="ARBA" id="ARBA00022485"/>
    </source>
</evidence>
<keyword evidence="3 6" id="KW-0408">Iron</keyword>
<dbReference type="NCBIfam" id="TIGR01343">
    <property type="entry name" value="hacA_fam"/>
    <property type="match status" value="1"/>
</dbReference>
<feature type="binding site" evidence="6">
    <location>
        <position position="360"/>
    </location>
    <ligand>
        <name>[4Fe-4S] cluster</name>
        <dbReference type="ChEBI" id="CHEBI:49883"/>
    </ligand>
</feature>
<dbReference type="NCBIfam" id="NF001614">
    <property type="entry name" value="PRK00402.1"/>
    <property type="match status" value="1"/>
</dbReference>
<keyword evidence="5 6" id="KW-0456">Lyase</keyword>
<comment type="catalytic activity">
    <reaction evidence="6">
        <text>(2R,3S)-3-isopropylmalate = (2S)-2-isopropylmalate</text>
        <dbReference type="Rhea" id="RHEA:32287"/>
        <dbReference type="ChEBI" id="CHEBI:1178"/>
        <dbReference type="ChEBI" id="CHEBI:35121"/>
        <dbReference type="EC" id="4.2.1.33"/>
    </reaction>
</comment>
<evidence type="ECO:0000256" key="4">
    <source>
        <dbReference type="ARBA" id="ARBA00023014"/>
    </source>
</evidence>
<dbReference type="InterPro" id="IPR015931">
    <property type="entry name" value="Acnase/IPM_dHydase_lsu_aba_1/3"/>
</dbReference>
<comment type="caution">
    <text evidence="8">The sequence shown here is derived from an EMBL/GenBank/DDBJ whole genome shotgun (WGS) entry which is preliminary data.</text>
</comment>
<dbReference type="InterPro" id="IPR011826">
    <property type="entry name" value="HAcnase/IPMdehydase_lsu_prok"/>
</dbReference>
<name>A0A0S7XQ03_9BACT</name>
<dbReference type="InterPro" id="IPR011823">
    <property type="entry name" value="IsopropMal_deHydtase_lsu_bac"/>
</dbReference>
<dbReference type="HAMAP" id="MF_01027">
    <property type="entry name" value="LeuC_type2"/>
    <property type="match status" value="1"/>
</dbReference>
<dbReference type="PROSITE" id="PS00450">
    <property type="entry name" value="ACONITASE_1"/>
    <property type="match status" value="1"/>
</dbReference>
<comment type="function">
    <text evidence="6">Catalyzes the isomerization between 2-isopropylmalate and 3-isopropylmalate, via the formation of 2-isopropylmaleate.</text>
</comment>
<comment type="similarity">
    <text evidence="6">Belongs to the aconitase/IPM isomerase family. LeuC type 2 subfamily.</text>
</comment>
<evidence type="ECO:0000256" key="2">
    <source>
        <dbReference type="ARBA" id="ARBA00022723"/>
    </source>
</evidence>
<dbReference type="InterPro" id="IPR006251">
    <property type="entry name" value="Homoacnase/IPMdehydase_lsu"/>
</dbReference>
<dbReference type="InterPro" id="IPR036008">
    <property type="entry name" value="Aconitase_4Fe-4S_dom"/>
</dbReference>
<dbReference type="GO" id="GO:0003861">
    <property type="term" value="F:3-isopropylmalate dehydratase activity"/>
    <property type="evidence" value="ECO:0007669"/>
    <property type="project" value="UniProtKB-UniRule"/>
</dbReference>
<dbReference type="Pfam" id="PF00330">
    <property type="entry name" value="Aconitase"/>
    <property type="match status" value="1"/>
</dbReference>
<dbReference type="CDD" id="cd01583">
    <property type="entry name" value="IPMI"/>
    <property type="match status" value="1"/>
</dbReference>
<dbReference type="Proteomes" id="UP000052020">
    <property type="component" value="Unassembled WGS sequence"/>
</dbReference>
<dbReference type="AlphaFoldDB" id="A0A0S7XQ03"/>
<dbReference type="GO" id="GO:0051539">
    <property type="term" value="F:4 iron, 4 sulfur cluster binding"/>
    <property type="evidence" value="ECO:0007669"/>
    <property type="project" value="UniProtKB-KW"/>
</dbReference>
<evidence type="ECO:0000256" key="3">
    <source>
        <dbReference type="ARBA" id="ARBA00023004"/>
    </source>
</evidence>